<dbReference type="EMBL" id="JALJOS010000021">
    <property type="protein sequence ID" value="KAK9826241.1"/>
    <property type="molecule type" value="Genomic_DNA"/>
</dbReference>
<evidence type="ECO:0000259" key="3">
    <source>
        <dbReference type="PROSITE" id="PS50076"/>
    </source>
</evidence>
<dbReference type="InterPro" id="IPR001623">
    <property type="entry name" value="DnaJ_domain"/>
</dbReference>
<dbReference type="PANTHER" id="PTHR44360:SF1">
    <property type="entry name" value="DNAJ HOMOLOG SUBFAMILY B MEMBER 9"/>
    <property type="match status" value="1"/>
</dbReference>
<organism evidence="4 5">
    <name type="scientific">Apatococcus lobatus</name>
    <dbReference type="NCBI Taxonomy" id="904363"/>
    <lineage>
        <taxon>Eukaryota</taxon>
        <taxon>Viridiplantae</taxon>
        <taxon>Chlorophyta</taxon>
        <taxon>core chlorophytes</taxon>
        <taxon>Trebouxiophyceae</taxon>
        <taxon>Chlorellales</taxon>
        <taxon>Chlorellaceae</taxon>
        <taxon>Apatococcus</taxon>
    </lineage>
</organism>
<dbReference type="InterPro" id="IPR051948">
    <property type="entry name" value="Hsp70_co-chaperone_J-domain"/>
</dbReference>
<dbReference type="GO" id="GO:0051787">
    <property type="term" value="F:misfolded protein binding"/>
    <property type="evidence" value="ECO:0007669"/>
    <property type="project" value="TreeGrafter"/>
</dbReference>
<accession>A0AAW1QXQ1</accession>
<dbReference type="CDD" id="cd06257">
    <property type="entry name" value="DnaJ"/>
    <property type="match status" value="1"/>
</dbReference>
<evidence type="ECO:0000313" key="5">
    <source>
        <dbReference type="Proteomes" id="UP001438707"/>
    </source>
</evidence>
<feature type="region of interest" description="Disordered" evidence="2">
    <location>
        <begin position="121"/>
        <end position="156"/>
    </location>
</feature>
<gene>
    <name evidence="4" type="ORF">WJX74_001998</name>
</gene>
<comment type="caution">
    <text evidence="4">The sequence shown here is derived from an EMBL/GenBank/DDBJ whole genome shotgun (WGS) entry which is preliminary data.</text>
</comment>
<dbReference type="GO" id="GO:0036503">
    <property type="term" value="P:ERAD pathway"/>
    <property type="evidence" value="ECO:0007669"/>
    <property type="project" value="TreeGrafter"/>
</dbReference>
<dbReference type="PROSITE" id="PS50076">
    <property type="entry name" value="DNAJ_2"/>
    <property type="match status" value="1"/>
</dbReference>
<dbReference type="Gene3D" id="1.10.287.110">
    <property type="entry name" value="DnaJ domain"/>
    <property type="match status" value="1"/>
</dbReference>
<proteinExistence type="predicted"/>
<feature type="compositionally biased region" description="Low complexity" evidence="2">
    <location>
        <begin position="396"/>
        <end position="419"/>
    </location>
</feature>
<dbReference type="GO" id="GO:0051087">
    <property type="term" value="F:protein-folding chaperone binding"/>
    <property type="evidence" value="ECO:0007669"/>
    <property type="project" value="TreeGrafter"/>
</dbReference>
<evidence type="ECO:0000256" key="1">
    <source>
        <dbReference type="ARBA" id="ARBA00023186"/>
    </source>
</evidence>
<dbReference type="Proteomes" id="UP001438707">
    <property type="component" value="Unassembled WGS sequence"/>
</dbReference>
<feature type="compositionally biased region" description="Basic residues" evidence="2">
    <location>
        <begin position="347"/>
        <end position="359"/>
    </location>
</feature>
<feature type="region of interest" description="Disordered" evidence="2">
    <location>
        <begin position="300"/>
        <end position="440"/>
    </location>
</feature>
<feature type="domain" description="J" evidence="3">
    <location>
        <begin position="40"/>
        <end position="103"/>
    </location>
</feature>
<reference evidence="4 5" key="1">
    <citation type="journal article" date="2024" name="Nat. Commun.">
        <title>Phylogenomics reveals the evolutionary origins of lichenization in chlorophyte algae.</title>
        <authorList>
            <person name="Puginier C."/>
            <person name="Libourel C."/>
            <person name="Otte J."/>
            <person name="Skaloud P."/>
            <person name="Haon M."/>
            <person name="Grisel S."/>
            <person name="Petersen M."/>
            <person name="Berrin J.G."/>
            <person name="Delaux P.M."/>
            <person name="Dal Grande F."/>
            <person name="Keller J."/>
        </authorList>
    </citation>
    <scope>NUCLEOTIDE SEQUENCE [LARGE SCALE GENOMIC DNA]</scope>
    <source>
        <strain evidence="4 5">SAG 2145</strain>
    </source>
</reference>
<keyword evidence="5" id="KW-1185">Reference proteome</keyword>
<keyword evidence="1" id="KW-0143">Chaperone</keyword>
<sequence length="440" mass="48747">MRALGLSFLLPSPRAKPRLGHIRQGRPSGLSKGGACHALNPWKTLEVEEGASHKEIKRAYRKLALRHHPDVQGSEEEFLDIQHAYQTLIDRARGQDSSTERRGGWNFHDWYWQFRQDRTWGGKKRQQQGHEAPKATGPTEAELASQLAGLRQRASSRKPPLLLATHTFMSTTHTFMLQQQLQQQRSLHPQGRQVLNMFHLRSMMHAVMHTGACLQHDTAVAHQQGLLLLLQPPRKVPSRPDSSFGHDIQSKHAHMADELVTYHSRSQRAHAFSAEAGLSAEATHPHLTYPWSVGADHTFGSPAHYPQHQHAEPHVSAADNPFQGGASHARPTAESSSHATHIDFSRAHRNSQRTPHHRNHSPDSSSASHLSNSSAVTAVASHTHDEETAQQQQQHSASNGSSSSSSGRSSTSGSHSFGSDPHVGSQLDGLRRRSAMRKSR</sequence>
<dbReference type="PANTHER" id="PTHR44360">
    <property type="entry name" value="DNAJ HOMOLOG SUBFAMILY B MEMBER 9"/>
    <property type="match status" value="1"/>
</dbReference>
<dbReference type="PRINTS" id="PR00625">
    <property type="entry name" value="JDOMAIN"/>
</dbReference>
<evidence type="ECO:0000256" key="2">
    <source>
        <dbReference type="SAM" id="MobiDB-lite"/>
    </source>
</evidence>
<dbReference type="SUPFAM" id="SSF46565">
    <property type="entry name" value="Chaperone J-domain"/>
    <property type="match status" value="1"/>
</dbReference>
<name>A0AAW1QXQ1_9CHLO</name>
<dbReference type="SMART" id="SM00271">
    <property type="entry name" value="DnaJ"/>
    <property type="match status" value="1"/>
</dbReference>
<dbReference type="Pfam" id="PF00226">
    <property type="entry name" value="DnaJ"/>
    <property type="match status" value="1"/>
</dbReference>
<dbReference type="InterPro" id="IPR036869">
    <property type="entry name" value="J_dom_sf"/>
</dbReference>
<dbReference type="AlphaFoldDB" id="A0AAW1QXQ1"/>
<evidence type="ECO:0000313" key="4">
    <source>
        <dbReference type="EMBL" id="KAK9826241.1"/>
    </source>
</evidence>
<protein>
    <recommendedName>
        <fullName evidence="3">J domain-containing protein</fullName>
    </recommendedName>
</protein>
<dbReference type="GO" id="GO:0005783">
    <property type="term" value="C:endoplasmic reticulum"/>
    <property type="evidence" value="ECO:0007669"/>
    <property type="project" value="TreeGrafter"/>
</dbReference>
<feature type="compositionally biased region" description="Low complexity" evidence="2">
    <location>
        <begin position="362"/>
        <end position="374"/>
    </location>
</feature>